<evidence type="ECO:0000313" key="2">
    <source>
        <dbReference type="EMBL" id="MEJ8814461.1"/>
    </source>
</evidence>
<dbReference type="RefSeq" id="WP_340359689.1">
    <property type="nucleotide sequence ID" value="NZ_JBBKZU010000013.1"/>
</dbReference>
<sequence length="186" mass="21011">MEHAESGTAHGLKERAIEELKIYWIITLYLWVLLGLFTVYRRLVEAETGVIYLHYGIALIEALVIAKVVLIGKLFGFSRRFEDRALIVPVIYKSVLFGLLVMLFGVLEHLIAGWIHKQGLLGGLQEIASIGRDELVARTLMLVVAFVPFFSFCELGRVLGMKQLTAMFLSNPKAWPLREDASAHKR</sequence>
<feature type="transmembrane region" description="Helical" evidence="1">
    <location>
        <begin position="95"/>
        <end position="115"/>
    </location>
</feature>
<keyword evidence="1" id="KW-0472">Membrane</keyword>
<feature type="transmembrane region" description="Helical" evidence="1">
    <location>
        <begin position="22"/>
        <end position="40"/>
    </location>
</feature>
<proteinExistence type="predicted"/>
<keyword evidence="1" id="KW-0812">Transmembrane</keyword>
<name>A0ABU8VLE3_9BURK</name>
<keyword evidence="1" id="KW-1133">Transmembrane helix</keyword>
<dbReference type="Proteomes" id="UP001365846">
    <property type="component" value="Unassembled WGS sequence"/>
</dbReference>
<protein>
    <recommendedName>
        <fullName evidence="4">TRAP-type C4-dicarboxylate transport system, small permease component</fullName>
    </recommendedName>
</protein>
<feature type="transmembrane region" description="Helical" evidence="1">
    <location>
        <begin position="52"/>
        <end position="75"/>
    </location>
</feature>
<reference evidence="2 3" key="1">
    <citation type="submission" date="2024-03" db="EMBL/GenBank/DDBJ databases">
        <title>Novel species of the genus Variovorax.</title>
        <authorList>
            <person name="Liu Q."/>
            <person name="Xin Y.-H."/>
        </authorList>
    </citation>
    <scope>NUCLEOTIDE SEQUENCE [LARGE SCALE GENOMIC DNA]</scope>
    <source>
        <strain evidence="2 3">KACC 18899</strain>
    </source>
</reference>
<feature type="transmembrane region" description="Helical" evidence="1">
    <location>
        <begin position="135"/>
        <end position="153"/>
    </location>
</feature>
<keyword evidence="3" id="KW-1185">Reference proteome</keyword>
<evidence type="ECO:0000256" key="1">
    <source>
        <dbReference type="SAM" id="Phobius"/>
    </source>
</evidence>
<gene>
    <name evidence="2" type="ORF">WKW77_25510</name>
</gene>
<comment type="caution">
    <text evidence="2">The sequence shown here is derived from an EMBL/GenBank/DDBJ whole genome shotgun (WGS) entry which is preliminary data.</text>
</comment>
<evidence type="ECO:0008006" key="4">
    <source>
        <dbReference type="Google" id="ProtNLM"/>
    </source>
</evidence>
<dbReference type="EMBL" id="JBBKZU010000013">
    <property type="protein sequence ID" value="MEJ8814461.1"/>
    <property type="molecule type" value="Genomic_DNA"/>
</dbReference>
<evidence type="ECO:0000313" key="3">
    <source>
        <dbReference type="Proteomes" id="UP001365846"/>
    </source>
</evidence>
<organism evidence="2 3">
    <name type="scientific">Variovorax ureilyticus</name>
    <dbReference type="NCBI Taxonomy" id="1836198"/>
    <lineage>
        <taxon>Bacteria</taxon>
        <taxon>Pseudomonadati</taxon>
        <taxon>Pseudomonadota</taxon>
        <taxon>Betaproteobacteria</taxon>
        <taxon>Burkholderiales</taxon>
        <taxon>Comamonadaceae</taxon>
        <taxon>Variovorax</taxon>
    </lineage>
</organism>
<accession>A0ABU8VLE3</accession>